<comment type="caution">
    <text evidence="2">The sequence shown here is derived from an EMBL/GenBank/DDBJ whole genome shotgun (WGS) entry which is preliminary data.</text>
</comment>
<feature type="transmembrane region" description="Helical" evidence="1">
    <location>
        <begin position="47"/>
        <end position="69"/>
    </location>
</feature>
<organism evidence="2 3">
    <name type="scientific">Pristionchus mayeri</name>
    <dbReference type="NCBI Taxonomy" id="1317129"/>
    <lineage>
        <taxon>Eukaryota</taxon>
        <taxon>Metazoa</taxon>
        <taxon>Ecdysozoa</taxon>
        <taxon>Nematoda</taxon>
        <taxon>Chromadorea</taxon>
        <taxon>Rhabditida</taxon>
        <taxon>Rhabditina</taxon>
        <taxon>Diplogasteromorpha</taxon>
        <taxon>Diplogasteroidea</taxon>
        <taxon>Neodiplogasteridae</taxon>
        <taxon>Pristionchus</taxon>
    </lineage>
</organism>
<feature type="transmembrane region" description="Helical" evidence="1">
    <location>
        <begin position="89"/>
        <end position="118"/>
    </location>
</feature>
<feature type="non-terminal residue" evidence="2">
    <location>
        <position position="1"/>
    </location>
</feature>
<dbReference type="AlphaFoldDB" id="A0AAN4ZBV2"/>
<proteinExistence type="predicted"/>
<keyword evidence="3" id="KW-1185">Reference proteome</keyword>
<keyword evidence="1" id="KW-0812">Transmembrane</keyword>
<feature type="transmembrane region" description="Helical" evidence="1">
    <location>
        <begin position="14"/>
        <end position="35"/>
    </location>
</feature>
<accession>A0AAN4ZBV2</accession>
<dbReference type="EMBL" id="BTRK01000002">
    <property type="protein sequence ID" value="GMR36206.1"/>
    <property type="molecule type" value="Genomic_DNA"/>
</dbReference>
<dbReference type="Proteomes" id="UP001328107">
    <property type="component" value="Unassembled WGS sequence"/>
</dbReference>
<evidence type="ECO:0000313" key="2">
    <source>
        <dbReference type="EMBL" id="GMR36206.1"/>
    </source>
</evidence>
<feature type="transmembrane region" description="Helical" evidence="1">
    <location>
        <begin position="212"/>
        <end position="234"/>
    </location>
</feature>
<evidence type="ECO:0000313" key="3">
    <source>
        <dbReference type="Proteomes" id="UP001328107"/>
    </source>
</evidence>
<reference evidence="3" key="1">
    <citation type="submission" date="2022-10" db="EMBL/GenBank/DDBJ databases">
        <title>Genome assembly of Pristionchus species.</title>
        <authorList>
            <person name="Yoshida K."/>
            <person name="Sommer R.J."/>
        </authorList>
    </citation>
    <scope>NUCLEOTIDE SEQUENCE [LARGE SCALE GENOMIC DNA]</scope>
    <source>
        <strain evidence="3">RS5460</strain>
    </source>
</reference>
<gene>
    <name evidence="2" type="ORF">PMAYCL1PPCAC_06401</name>
</gene>
<keyword evidence="1" id="KW-1133">Transmembrane helix</keyword>
<feature type="transmembrane region" description="Helical" evidence="1">
    <location>
        <begin position="181"/>
        <end position="200"/>
    </location>
</feature>
<feature type="transmembrane region" description="Helical" evidence="1">
    <location>
        <begin position="130"/>
        <end position="155"/>
    </location>
</feature>
<keyword evidence="1" id="KW-0472">Membrane</keyword>
<evidence type="ECO:0000256" key="1">
    <source>
        <dbReference type="SAM" id="Phobius"/>
    </source>
</evidence>
<feature type="transmembrane region" description="Helical" evidence="1">
    <location>
        <begin position="254"/>
        <end position="271"/>
    </location>
</feature>
<protein>
    <submittedName>
        <fullName evidence="2">Uncharacterized protein</fullName>
    </submittedName>
</protein>
<sequence length="305" mass="34744">VVFFNPGWLDFSLVTLRCSLVGNLLALFAIAALVKKKKGVEKRKVDILPLLLLSLFIDLIHSAFVLWYYNSIPDRVEFDDYDRPTNLVYSSLTGCTLVLNYLGQLWKLVAALEVAIALHRFLSIVCRVTFPLWTIFVLAASIAIAMMGSLIWMHLFGEVFHSRFWCNYRFSEEKGKEVLDFLHSLSLIGATIFHTTTLVFQLAQTTPRSSSIGVSLALLIVLPHATIDALVWQFDLHQYSHFIKFLPDNYHFHLAEYRLLFLSLSSILFVYEIRSSLFSLPLTLISTAKTRLVHVKTPKESAVDV</sequence>
<name>A0AAN4ZBV2_9BILA</name>